<dbReference type="NCBIfam" id="TIGR00328">
    <property type="entry name" value="flhB"/>
    <property type="match status" value="1"/>
</dbReference>
<dbReference type="Gene3D" id="6.10.250.2080">
    <property type="match status" value="1"/>
</dbReference>
<dbReference type="SUPFAM" id="SSF160544">
    <property type="entry name" value="EscU C-terminal domain-like"/>
    <property type="match status" value="1"/>
</dbReference>
<evidence type="ECO:0000256" key="7">
    <source>
        <dbReference type="ARBA" id="ARBA00022795"/>
    </source>
</evidence>
<keyword evidence="9 13" id="KW-1133">Transmembrane helix</keyword>
<evidence type="ECO:0000256" key="1">
    <source>
        <dbReference type="ARBA" id="ARBA00004651"/>
    </source>
</evidence>
<evidence type="ECO:0000313" key="16">
    <source>
        <dbReference type="Proteomes" id="UP000287649"/>
    </source>
</evidence>
<evidence type="ECO:0000256" key="9">
    <source>
        <dbReference type="ARBA" id="ARBA00022989"/>
    </source>
</evidence>
<accession>A0A432Y735</accession>
<dbReference type="Gene3D" id="3.40.1690.10">
    <property type="entry name" value="secretion proteins EscU"/>
    <property type="match status" value="1"/>
</dbReference>
<dbReference type="Pfam" id="PF01312">
    <property type="entry name" value="Bac_export_2"/>
    <property type="match status" value="1"/>
</dbReference>
<dbReference type="Proteomes" id="UP000287649">
    <property type="component" value="Unassembled WGS sequence"/>
</dbReference>
<evidence type="ECO:0000256" key="8">
    <source>
        <dbReference type="ARBA" id="ARBA00022927"/>
    </source>
</evidence>
<dbReference type="InterPro" id="IPR029025">
    <property type="entry name" value="T3SS_substrate_exporter_C"/>
</dbReference>
<dbReference type="FunFam" id="3.40.1690.10:FF:000001">
    <property type="entry name" value="Flagellar biosynthetic protein FlhB"/>
    <property type="match status" value="1"/>
</dbReference>
<dbReference type="InterPro" id="IPR006135">
    <property type="entry name" value="T3SS_substrate_exporter"/>
</dbReference>
<evidence type="ECO:0000256" key="10">
    <source>
        <dbReference type="ARBA" id="ARBA00023136"/>
    </source>
</evidence>
<keyword evidence="15" id="KW-0966">Cell projection</keyword>
<evidence type="ECO:0000256" key="13">
    <source>
        <dbReference type="RuleBase" id="RU364091"/>
    </source>
</evidence>
<evidence type="ECO:0000256" key="12">
    <source>
        <dbReference type="ARBA" id="ARBA00025078"/>
    </source>
</evidence>
<name>A0A432Y735_9GAMM</name>
<keyword evidence="10 13" id="KW-0472">Membrane</keyword>
<keyword evidence="7 13" id="KW-1005">Bacterial flagellum biogenesis</keyword>
<evidence type="ECO:0000256" key="4">
    <source>
        <dbReference type="ARBA" id="ARBA00022448"/>
    </source>
</evidence>
<evidence type="ECO:0000256" key="3">
    <source>
        <dbReference type="ARBA" id="ARBA00021622"/>
    </source>
</evidence>
<dbReference type="GO" id="GO:0044780">
    <property type="term" value="P:bacterial-type flagellum assembly"/>
    <property type="evidence" value="ECO:0007669"/>
    <property type="project" value="InterPro"/>
</dbReference>
<feature type="transmembrane region" description="Helical" evidence="13">
    <location>
        <begin position="91"/>
        <end position="118"/>
    </location>
</feature>
<feature type="transmembrane region" description="Helical" evidence="13">
    <location>
        <begin position="35"/>
        <end position="56"/>
    </location>
</feature>
<feature type="transmembrane region" description="Helical" evidence="13">
    <location>
        <begin position="151"/>
        <end position="168"/>
    </location>
</feature>
<keyword evidence="8 13" id="KW-0653">Protein transport</keyword>
<feature type="transmembrane region" description="Helical" evidence="13">
    <location>
        <begin position="188"/>
        <end position="213"/>
    </location>
</feature>
<comment type="subcellular location">
    <subcellularLocation>
        <location evidence="1">Cell membrane</location>
        <topology evidence="1">Multi-pass membrane protein</topology>
    </subcellularLocation>
</comment>
<comment type="caution">
    <text evidence="15">The sequence shown here is derived from an EMBL/GenBank/DDBJ whole genome shotgun (WGS) entry which is preliminary data.</text>
</comment>
<keyword evidence="15" id="KW-0969">Cilium</keyword>
<evidence type="ECO:0000256" key="5">
    <source>
        <dbReference type="ARBA" id="ARBA00022475"/>
    </source>
</evidence>
<dbReference type="GO" id="GO:0005886">
    <property type="term" value="C:plasma membrane"/>
    <property type="evidence" value="ECO:0007669"/>
    <property type="project" value="UniProtKB-SubCell"/>
</dbReference>
<reference evidence="16" key="1">
    <citation type="journal article" date="2018" name="Front. Microbiol.">
        <title>Genome-Based Analysis Reveals the Taxonomy and Diversity of the Family Idiomarinaceae.</title>
        <authorList>
            <person name="Liu Y."/>
            <person name="Lai Q."/>
            <person name="Shao Z."/>
        </authorList>
    </citation>
    <scope>NUCLEOTIDE SEQUENCE [LARGE SCALE GENOMIC DNA]</scope>
    <source>
        <strain evidence="16">PO-M2</strain>
    </source>
</reference>
<evidence type="ECO:0000256" key="14">
    <source>
        <dbReference type="SAM" id="MobiDB-lite"/>
    </source>
</evidence>
<dbReference type="AlphaFoldDB" id="A0A432Y735"/>
<protein>
    <recommendedName>
        <fullName evidence="3 13">Flagellar biosynthetic protein FlhB</fullName>
    </recommendedName>
</protein>
<dbReference type="OrthoDB" id="9807950at2"/>
<dbReference type="RefSeq" id="WP_126772256.1">
    <property type="nucleotide sequence ID" value="NZ_JANQBU010000001.1"/>
</dbReference>
<proteinExistence type="inferred from homology"/>
<dbReference type="InterPro" id="IPR006136">
    <property type="entry name" value="FlhB"/>
</dbReference>
<evidence type="ECO:0000256" key="2">
    <source>
        <dbReference type="ARBA" id="ARBA00010690"/>
    </source>
</evidence>
<comment type="function">
    <text evidence="12 13">Required for formation of the rod structure in the basal body of the flagellar apparatus. Together with FliI and FliH, may constitute the export apparatus of flagellin.</text>
</comment>
<evidence type="ECO:0000256" key="6">
    <source>
        <dbReference type="ARBA" id="ARBA00022692"/>
    </source>
</evidence>
<evidence type="ECO:0000313" key="15">
    <source>
        <dbReference type="EMBL" id="RUO56753.1"/>
    </source>
</evidence>
<feature type="region of interest" description="Disordered" evidence="14">
    <location>
        <begin position="1"/>
        <end position="28"/>
    </location>
</feature>
<keyword evidence="6 13" id="KW-0812">Transmembrane</keyword>
<gene>
    <name evidence="13" type="primary">flhB</name>
    <name evidence="15" type="ORF">CWI70_08475</name>
</gene>
<comment type="similarity">
    <text evidence="2 13">Belongs to the type III secretion exporter family.</text>
</comment>
<keyword evidence="15" id="KW-0282">Flagellum</keyword>
<sequence length="380" mass="42028">MAQEESNDQEKTEEPSARRLQKSRDEGQVARSRELTTFVILFGGVLLLWSMSSPLFNHLGVVMEQSFLFDRQQVTEPGPMLQSVLRLGEQALWAVLPLFAVMLVLAAVAPALLGGWVASAKALQPKFSKLNPIKGVKRIFSGQALAELGKAIAKTVLVGGVLALFLWVERFSFMELLRLPVKQALVSALELAATACLYMVLTLIVVALFDVPYQLMSHTKKLRMTKEEVKRENKETDGDPHIKAKIRQQQQAMARQRMMSEVPKADVIVTNPTHFAVALKYDEATMGAPRVVAKGTDLVAQRIRELANEHRIPQLEMPPLARSLTKHVDIGREVPVALYSAVAEVLAWAFQVKKAQVGQAATPPEPLAISIPEDYEVPAQ</sequence>
<dbReference type="PANTHER" id="PTHR30531:SF12">
    <property type="entry name" value="FLAGELLAR BIOSYNTHETIC PROTEIN FLHB"/>
    <property type="match status" value="1"/>
</dbReference>
<keyword evidence="16" id="KW-1185">Reference proteome</keyword>
<evidence type="ECO:0000256" key="11">
    <source>
        <dbReference type="ARBA" id="ARBA00023225"/>
    </source>
</evidence>
<dbReference type="GO" id="GO:0009306">
    <property type="term" value="P:protein secretion"/>
    <property type="evidence" value="ECO:0007669"/>
    <property type="project" value="InterPro"/>
</dbReference>
<organism evidence="15 16">
    <name type="scientific">Pseudidiomarina homiensis</name>
    <dbReference type="NCBI Taxonomy" id="364198"/>
    <lineage>
        <taxon>Bacteria</taxon>
        <taxon>Pseudomonadati</taxon>
        <taxon>Pseudomonadota</taxon>
        <taxon>Gammaproteobacteria</taxon>
        <taxon>Alteromonadales</taxon>
        <taxon>Idiomarinaceae</taxon>
        <taxon>Pseudidiomarina</taxon>
    </lineage>
</organism>
<dbReference type="PANTHER" id="PTHR30531">
    <property type="entry name" value="FLAGELLAR BIOSYNTHETIC PROTEIN FLHB"/>
    <property type="match status" value="1"/>
</dbReference>
<keyword evidence="11 13" id="KW-1006">Bacterial flagellum protein export</keyword>
<keyword evidence="5 13" id="KW-1003">Cell membrane</keyword>
<keyword evidence="4 13" id="KW-0813">Transport</keyword>
<dbReference type="EMBL" id="PIPX01000001">
    <property type="protein sequence ID" value="RUO56753.1"/>
    <property type="molecule type" value="Genomic_DNA"/>
</dbReference>
<dbReference type="PRINTS" id="PR00950">
    <property type="entry name" value="TYPE3IMSPROT"/>
</dbReference>
<feature type="compositionally biased region" description="Basic and acidic residues" evidence="14">
    <location>
        <begin position="8"/>
        <end position="28"/>
    </location>
</feature>